<dbReference type="PROSITE" id="PS50949">
    <property type="entry name" value="HTH_GNTR"/>
    <property type="match status" value="1"/>
</dbReference>
<evidence type="ECO:0000256" key="3">
    <source>
        <dbReference type="ARBA" id="ARBA00023163"/>
    </source>
</evidence>
<keyword evidence="2" id="KW-0238">DNA-binding</keyword>
<dbReference type="PANTHER" id="PTHR44846">
    <property type="entry name" value="MANNOSYL-D-GLYCERATE TRANSPORT/METABOLISM SYSTEM REPRESSOR MNGR-RELATED"/>
    <property type="match status" value="1"/>
</dbReference>
<dbReference type="Pfam" id="PF07702">
    <property type="entry name" value="UTRA"/>
    <property type="match status" value="1"/>
</dbReference>
<sequence>MNVSDVLDPSNWLTESGGLRYLQLKKVLERAILDRSLPPGTQLPSEREIAKITGLSRVTVRKAFAPLVEDGYLDQRQGAGTVVAERMTRVEQSLSRLTSFTEDMASRGMEVSSAWLSRQVVKPSPEEIMTLGISPSESVVRLERLRFADGQPMAIERAVLPQSILNDPMKVQHSLYAVLDELDQKPVRAIQHIMASNLNEEDAQLLEVNEGVAGLQVTRVSYLASGSVVELTKSIYRGDAYDFVAELNLQSS</sequence>
<dbReference type="AlphaFoldDB" id="A0AAV2VJP7"/>
<dbReference type="PRINTS" id="PR00035">
    <property type="entry name" value="HTHGNTR"/>
</dbReference>
<dbReference type="EMBL" id="CAOF01000036">
    <property type="protein sequence ID" value="CCO44945.1"/>
    <property type="molecule type" value="Genomic_DNA"/>
</dbReference>
<dbReference type="PANTHER" id="PTHR44846:SF1">
    <property type="entry name" value="MANNOSYL-D-GLYCERATE TRANSPORT_METABOLISM SYSTEM REPRESSOR MNGR-RELATED"/>
    <property type="match status" value="1"/>
</dbReference>
<dbReference type="InterPro" id="IPR000524">
    <property type="entry name" value="Tscrpt_reg_HTH_GntR"/>
</dbReference>
<dbReference type="Gene3D" id="1.10.10.10">
    <property type="entry name" value="Winged helix-like DNA-binding domain superfamily/Winged helix DNA-binding domain"/>
    <property type="match status" value="1"/>
</dbReference>
<dbReference type="InterPro" id="IPR028978">
    <property type="entry name" value="Chorismate_lyase_/UTRA_dom_sf"/>
</dbReference>
<dbReference type="Gene3D" id="3.40.1410.10">
    <property type="entry name" value="Chorismate lyase-like"/>
    <property type="match status" value="1"/>
</dbReference>
<dbReference type="Pfam" id="PF00392">
    <property type="entry name" value="GntR"/>
    <property type="match status" value="1"/>
</dbReference>
<organism evidence="5 6">
    <name type="scientific">Vibrio nigripulchritudo SOn1</name>
    <dbReference type="NCBI Taxonomy" id="1238450"/>
    <lineage>
        <taxon>Bacteria</taxon>
        <taxon>Pseudomonadati</taxon>
        <taxon>Pseudomonadota</taxon>
        <taxon>Gammaproteobacteria</taxon>
        <taxon>Vibrionales</taxon>
        <taxon>Vibrionaceae</taxon>
        <taxon>Vibrio</taxon>
    </lineage>
</organism>
<dbReference type="InterPro" id="IPR036390">
    <property type="entry name" value="WH_DNA-bd_sf"/>
</dbReference>
<name>A0AAV2VJP7_9VIBR</name>
<evidence type="ECO:0000313" key="5">
    <source>
        <dbReference type="EMBL" id="CCO44945.1"/>
    </source>
</evidence>
<dbReference type="InterPro" id="IPR036388">
    <property type="entry name" value="WH-like_DNA-bd_sf"/>
</dbReference>
<dbReference type="CDD" id="cd07377">
    <property type="entry name" value="WHTH_GntR"/>
    <property type="match status" value="1"/>
</dbReference>
<evidence type="ECO:0000256" key="2">
    <source>
        <dbReference type="ARBA" id="ARBA00023125"/>
    </source>
</evidence>
<dbReference type="SMART" id="SM00345">
    <property type="entry name" value="HTH_GNTR"/>
    <property type="match status" value="1"/>
</dbReference>
<reference evidence="5 6" key="1">
    <citation type="journal article" date="2013" name="ISME J.">
        <title>Comparative genomics of pathogenic lineages of Vibrio nigripulchritudo identifies virulence-associated traits.</title>
        <authorList>
            <person name="Goudenege D."/>
            <person name="Labreuche Y."/>
            <person name="Krin E."/>
            <person name="Ansquer D."/>
            <person name="Mangenot S."/>
            <person name="Calteau A."/>
            <person name="Medigue C."/>
            <person name="Mazel D."/>
            <person name="Polz M.F."/>
            <person name="Le Roux F."/>
        </authorList>
    </citation>
    <scope>NUCLEOTIDE SEQUENCE [LARGE SCALE GENOMIC DNA]</scope>
    <source>
        <strain evidence="5 6">SOn1</strain>
    </source>
</reference>
<accession>A0AAV2VJP7</accession>
<dbReference type="SUPFAM" id="SSF64288">
    <property type="entry name" value="Chorismate lyase-like"/>
    <property type="match status" value="1"/>
</dbReference>
<dbReference type="RefSeq" id="WP_004408071.1">
    <property type="nucleotide sequence ID" value="NZ_LK391965.1"/>
</dbReference>
<comment type="caution">
    <text evidence="5">The sequence shown here is derived from an EMBL/GenBank/DDBJ whole genome shotgun (WGS) entry which is preliminary data.</text>
</comment>
<protein>
    <submittedName>
        <fullName evidence="5">Transcriptional regulator carrying UbiC transcription regulator-associated (UTRA) domain</fullName>
    </submittedName>
</protein>
<keyword evidence="1" id="KW-0805">Transcription regulation</keyword>
<dbReference type="GO" id="GO:0045892">
    <property type="term" value="P:negative regulation of DNA-templated transcription"/>
    <property type="evidence" value="ECO:0007669"/>
    <property type="project" value="TreeGrafter"/>
</dbReference>
<dbReference type="GO" id="GO:0003700">
    <property type="term" value="F:DNA-binding transcription factor activity"/>
    <property type="evidence" value="ECO:0007669"/>
    <property type="project" value="InterPro"/>
</dbReference>
<proteinExistence type="predicted"/>
<dbReference type="SUPFAM" id="SSF46785">
    <property type="entry name" value="Winged helix' DNA-binding domain"/>
    <property type="match status" value="1"/>
</dbReference>
<evidence type="ECO:0000313" key="6">
    <source>
        <dbReference type="Proteomes" id="UP000018211"/>
    </source>
</evidence>
<dbReference type="SMART" id="SM00866">
    <property type="entry name" value="UTRA"/>
    <property type="match status" value="1"/>
</dbReference>
<feature type="domain" description="HTH gntR-type" evidence="4">
    <location>
        <begin position="18"/>
        <end position="86"/>
    </location>
</feature>
<dbReference type="Proteomes" id="UP000018211">
    <property type="component" value="Unassembled WGS sequence"/>
</dbReference>
<gene>
    <name evidence="5" type="ORF">VIBNISOn1_1300011</name>
</gene>
<keyword evidence="3" id="KW-0804">Transcription</keyword>
<dbReference type="InterPro" id="IPR050679">
    <property type="entry name" value="Bact_HTH_transcr_reg"/>
</dbReference>
<dbReference type="GO" id="GO:0003677">
    <property type="term" value="F:DNA binding"/>
    <property type="evidence" value="ECO:0007669"/>
    <property type="project" value="UniProtKB-KW"/>
</dbReference>
<evidence type="ECO:0000256" key="1">
    <source>
        <dbReference type="ARBA" id="ARBA00023015"/>
    </source>
</evidence>
<evidence type="ECO:0000259" key="4">
    <source>
        <dbReference type="PROSITE" id="PS50949"/>
    </source>
</evidence>
<dbReference type="InterPro" id="IPR011663">
    <property type="entry name" value="UTRA"/>
</dbReference>